<evidence type="ECO:0000256" key="6">
    <source>
        <dbReference type="ARBA" id="ARBA00022781"/>
    </source>
</evidence>
<comment type="similarity">
    <text evidence="2">Belongs to the ATPase A chain family.</text>
</comment>
<dbReference type="AlphaFoldDB" id="Q2I6Z7"/>
<keyword evidence="5 12" id="KW-0812">Transmembrane</keyword>
<dbReference type="GO" id="GO:0005743">
    <property type="term" value="C:mitochondrial inner membrane"/>
    <property type="evidence" value="ECO:0007669"/>
    <property type="project" value="UniProtKB-SubCell"/>
</dbReference>
<feature type="transmembrane region" description="Helical" evidence="12">
    <location>
        <begin position="131"/>
        <end position="151"/>
    </location>
</feature>
<evidence type="ECO:0000256" key="4">
    <source>
        <dbReference type="ARBA" id="ARBA00022547"/>
    </source>
</evidence>
<sequence length="283" mass="31671">MLVDLFSIFDYQVYVSNKVDTKYIIAFWALSLSAPSLIYSSGAWTCGSVLWSFVGRPVTHWAWTETRLSVKDSGSSLLVMSACLWVAMVVLWQGVPGVFVSVAHLSVTGCVALPYWSGMVLASSLTCSSEFLASFVPSGCPYYLAPVLVIVEFFSHLMRPLALCARLSLTTMTGHIILGLVWGLSSEVLFSLENFYPYKWEWDKDEVWVSCVWFLYYSSEAAVLSFVIITINIFLILVEVGISCLQAYIFFTLLLFFSTQYPRFNGPCLKKVEKEGKSSILGE</sequence>
<keyword evidence="8" id="KW-0406">Ion transport</keyword>
<feature type="transmembrane region" description="Helical" evidence="12">
    <location>
        <begin position="98"/>
        <end position="116"/>
    </location>
</feature>
<dbReference type="RefSeq" id="YP_492564.1">
    <property type="nucleotide sequence ID" value="NC_007782.1"/>
</dbReference>
<name>Q2I6Z7_9GAST</name>
<evidence type="ECO:0000256" key="5">
    <source>
        <dbReference type="ARBA" id="ARBA00022692"/>
    </source>
</evidence>
<protein>
    <recommendedName>
        <fullName evidence="11">ATP synthase subunit a</fullName>
    </recommendedName>
</protein>
<geneLocation type="mitochondrion" evidence="13"/>
<accession>Q2I6Z7</accession>
<dbReference type="Pfam" id="PF00119">
    <property type="entry name" value="ATP-synt_A"/>
    <property type="match status" value="1"/>
</dbReference>
<evidence type="ECO:0000256" key="9">
    <source>
        <dbReference type="ARBA" id="ARBA00023136"/>
    </source>
</evidence>
<keyword evidence="3" id="KW-0813">Transport</keyword>
<keyword evidence="10" id="KW-0066">ATP synthesis</keyword>
<keyword evidence="7 12" id="KW-1133">Transmembrane helix</keyword>
<evidence type="ECO:0000256" key="3">
    <source>
        <dbReference type="ARBA" id="ARBA00022448"/>
    </source>
</evidence>
<evidence type="ECO:0000256" key="8">
    <source>
        <dbReference type="ARBA" id="ARBA00023065"/>
    </source>
</evidence>
<dbReference type="SUPFAM" id="SSF81336">
    <property type="entry name" value="F1F0 ATP synthase subunit A"/>
    <property type="match status" value="1"/>
</dbReference>
<keyword evidence="13" id="KW-0496">Mitochondrion</keyword>
<dbReference type="CDD" id="cd00310">
    <property type="entry name" value="ATP-synt_Fo_a_6"/>
    <property type="match status" value="1"/>
</dbReference>
<dbReference type="InterPro" id="IPR035908">
    <property type="entry name" value="F0_ATP_A_sf"/>
</dbReference>
<dbReference type="GO" id="GO:0045259">
    <property type="term" value="C:proton-transporting ATP synthase complex"/>
    <property type="evidence" value="ECO:0007669"/>
    <property type="project" value="UniProtKB-KW"/>
</dbReference>
<evidence type="ECO:0000256" key="1">
    <source>
        <dbReference type="ARBA" id="ARBA00004141"/>
    </source>
</evidence>
<keyword evidence="9 12" id="KW-0472">Membrane</keyword>
<feature type="transmembrane region" description="Helical" evidence="12">
    <location>
        <begin position="236"/>
        <end position="257"/>
    </location>
</feature>
<dbReference type="EMBL" id="DQ238599">
    <property type="protein sequence ID" value="ABC00938.1"/>
    <property type="molecule type" value="Genomic_DNA"/>
</dbReference>
<proteinExistence type="inferred from homology"/>
<gene>
    <name evidence="13" type="primary">ATP6</name>
</gene>
<dbReference type="InterPro" id="IPR000568">
    <property type="entry name" value="ATP_synth_F0_asu"/>
</dbReference>
<dbReference type="GO" id="GO:0046933">
    <property type="term" value="F:proton-transporting ATP synthase activity, rotational mechanism"/>
    <property type="evidence" value="ECO:0007669"/>
    <property type="project" value="TreeGrafter"/>
</dbReference>
<dbReference type="CTD" id="4508"/>
<dbReference type="InterPro" id="IPR045083">
    <property type="entry name" value="ATP_synth_F0_asu_bact/mt"/>
</dbReference>
<comment type="subcellular location">
    <subcellularLocation>
        <location evidence="1">Membrane</location>
        <topology evidence="1">Multi-pass membrane protein</topology>
    </subcellularLocation>
    <subcellularLocation>
        <location evidence="11">Mitochondrion inner membrane</location>
        <topology evidence="11">Multi-pass membrane protein</topology>
    </subcellularLocation>
</comment>
<keyword evidence="4" id="KW-0138">CF(0)</keyword>
<organism evidence="13">
    <name type="scientific">Lottia digitalis</name>
    <name type="common">California fingered limpet</name>
    <dbReference type="NCBI Taxonomy" id="225159"/>
    <lineage>
        <taxon>Eukaryota</taxon>
        <taxon>Metazoa</taxon>
        <taxon>Spiralia</taxon>
        <taxon>Lophotrochozoa</taxon>
        <taxon>Mollusca</taxon>
        <taxon>Gastropoda</taxon>
        <taxon>Patellogastropoda</taxon>
        <taxon>Lottioidea</taxon>
        <taxon>Lottiidae</taxon>
        <taxon>Lottia</taxon>
    </lineage>
</organism>
<evidence type="ECO:0000256" key="11">
    <source>
        <dbReference type="RuleBase" id="RU004450"/>
    </source>
</evidence>
<feature type="transmembrane region" description="Helical" evidence="12">
    <location>
        <begin position="74"/>
        <end position="91"/>
    </location>
</feature>
<evidence type="ECO:0000313" key="13">
    <source>
        <dbReference type="EMBL" id="ABC00938.1"/>
    </source>
</evidence>
<dbReference type="GeneID" id="3907699"/>
<evidence type="ECO:0000256" key="12">
    <source>
        <dbReference type="SAM" id="Phobius"/>
    </source>
</evidence>
<keyword evidence="6" id="KW-0375">Hydrogen ion transport</keyword>
<dbReference type="PRINTS" id="PR00123">
    <property type="entry name" value="ATPASEA"/>
</dbReference>
<evidence type="ECO:0000256" key="7">
    <source>
        <dbReference type="ARBA" id="ARBA00022989"/>
    </source>
</evidence>
<dbReference type="PANTHER" id="PTHR11410">
    <property type="entry name" value="ATP SYNTHASE SUBUNIT A"/>
    <property type="match status" value="1"/>
</dbReference>
<feature type="transmembrane region" description="Helical" evidence="12">
    <location>
        <begin position="207"/>
        <end position="229"/>
    </location>
</feature>
<feature type="transmembrane region" description="Helical" evidence="12">
    <location>
        <begin position="25"/>
        <end position="54"/>
    </location>
</feature>
<dbReference type="PANTHER" id="PTHR11410:SF0">
    <property type="entry name" value="ATP SYNTHASE SUBUNIT A"/>
    <property type="match status" value="1"/>
</dbReference>
<evidence type="ECO:0000256" key="10">
    <source>
        <dbReference type="ARBA" id="ARBA00023310"/>
    </source>
</evidence>
<evidence type="ECO:0000256" key="2">
    <source>
        <dbReference type="ARBA" id="ARBA00006810"/>
    </source>
</evidence>
<dbReference type="Gene3D" id="1.20.120.220">
    <property type="entry name" value="ATP synthase, F0 complex, subunit A"/>
    <property type="match status" value="1"/>
</dbReference>
<reference evidence="13" key="1">
    <citation type="journal article" date="2006" name="Mol. Phylogenet. Evol.">
        <title>Rolling circle amplification of metazoan mitochondrial genomes.</title>
        <authorList>
            <person name="Simison W.B."/>
            <person name="Lindberg D.R."/>
            <person name="Boore J.L."/>
        </authorList>
    </citation>
    <scope>NUCLEOTIDE SEQUENCE</scope>
</reference>